<evidence type="ECO:0000256" key="4">
    <source>
        <dbReference type="ARBA" id="ARBA00022842"/>
    </source>
</evidence>
<dbReference type="RefSeq" id="WP_086486386.1">
    <property type="nucleotide sequence ID" value="NZ_CP022746.1"/>
</dbReference>
<dbReference type="PANTHER" id="PTHR42742:SF3">
    <property type="entry name" value="FRUCTOKINASE"/>
    <property type="match status" value="1"/>
</dbReference>
<dbReference type="Proteomes" id="UP000217141">
    <property type="component" value="Chromosome II"/>
</dbReference>
<gene>
    <name evidence="7" type="ORF">CJD35_17150</name>
</gene>
<keyword evidence="7" id="KW-0418">Kinase</keyword>
<comment type="cofactor">
    <cofactor evidence="1">
        <name>Mg(2+)</name>
        <dbReference type="ChEBI" id="CHEBI:18420"/>
    </cofactor>
</comment>
<dbReference type="InterPro" id="IPR043129">
    <property type="entry name" value="ATPase_NBD"/>
</dbReference>
<dbReference type="EMBL" id="CP022746">
    <property type="protein sequence ID" value="ASY46207.1"/>
    <property type="molecule type" value="Genomic_DNA"/>
</dbReference>
<evidence type="ECO:0000256" key="1">
    <source>
        <dbReference type="ARBA" id="ARBA00001946"/>
    </source>
</evidence>
<organism evidence="7 8">
    <name type="scientific">Sphingobium xenophagum</name>
    <dbReference type="NCBI Taxonomy" id="121428"/>
    <lineage>
        <taxon>Bacteria</taxon>
        <taxon>Pseudomonadati</taxon>
        <taxon>Pseudomonadota</taxon>
        <taxon>Alphaproteobacteria</taxon>
        <taxon>Sphingomonadales</taxon>
        <taxon>Sphingomonadaceae</taxon>
        <taxon>Sphingobium</taxon>
    </lineage>
</organism>
<dbReference type="GO" id="GO:0046872">
    <property type="term" value="F:metal ion binding"/>
    <property type="evidence" value="ECO:0007669"/>
    <property type="project" value="UniProtKB-KW"/>
</dbReference>
<sequence>MAGMMVGEPLIAGIELGGTKCIATLAQGRVILQQRRWPTGTPDTLNLISDALAQWAEQTPFAAIGIASFGPLHLDARAPNFGHMGNTPKPGWAGCDIYGHFARRFDVPIAIDTDVAGAALAEGMWGASQDCAVHAYATIGTGVGLGVVVNGQAVHGHLHPEAGHMRIRRQPGDQFAGACPSHGDCLEGLVGGPGLAARLPMPVAEMPDDDPHWDQIAGDIAEWTTMLILALSPERLVMGGGVIQARPKLLPLIAGQSARLLNRYIEDLNAPALEQLIVAPGLGADAGPLGAILLGQQAAMTRGDG</sequence>
<evidence type="ECO:0000313" key="8">
    <source>
        <dbReference type="Proteomes" id="UP000217141"/>
    </source>
</evidence>
<dbReference type="SUPFAM" id="SSF53067">
    <property type="entry name" value="Actin-like ATPase domain"/>
    <property type="match status" value="1"/>
</dbReference>
<keyword evidence="7" id="KW-0808">Transferase</keyword>
<dbReference type="InterPro" id="IPR051804">
    <property type="entry name" value="Carb_Metab_Reg_Kinase/Isom"/>
</dbReference>
<dbReference type="InterPro" id="IPR000600">
    <property type="entry name" value="ROK"/>
</dbReference>
<dbReference type="EC" id="2.7.1.4" evidence="5"/>
<evidence type="ECO:0000256" key="6">
    <source>
        <dbReference type="ARBA" id="ARBA00048451"/>
    </source>
</evidence>
<evidence type="ECO:0000256" key="5">
    <source>
        <dbReference type="ARBA" id="ARBA00038887"/>
    </source>
</evidence>
<keyword evidence="3" id="KW-0862">Zinc</keyword>
<accession>A0A249MYG0</accession>
<dbReference type="Gene3D" id="3.30.420.40">
    <property type="match status" value="2"/>
</dbReference>
<dbReference type="CDD" id="cd24067">
    <property type="entry name" value="ASKHA_NBD_ROK_BsFRK-like"/>
    <property type="match status" value="1"/>
</dbReference>
<protein>
    <recommendedName>
        <fullName evidence="5">fructokinase</fullName>
        <ecNumber evidence="5">2.7.1.4</ecNumber>
    </recommendedName>
</protein>
<keyword evidence="2" id="KW-0479">Metal-binding</keyword>
<dbReference type="KEGG" id="shyd:CJD35_17150"/>
<dbReference type="Pfam" id="PF00480">
    <property type="entry name" value="ROK"/>
    <property type="match status" value="1"/>
</dbReference>
<evidence type="ECO:0000256" key="3">
    <source>
        <dbReference type="ARBA" id="ARBA00022833"/>
    </source>
</evidence>
<evidence type="ECO:0000313" key="7">
    <source>
        <dbReference type="EMBL" id="ASY46207.1"/>
    </source>
</evidence>
<dbReference type="GO" id="GO:0008865">
    <property type="term" value="F:fructokinase activity"/>
    <property type="evidence" value="ECO:0007669"/>
    <property type="project" value="UniProtKB-EC"/>
</dbReference>
<proteinExistence type="predicted"/>
<reference evidence="7 8" key="1">
    <citation type="submission" date="2017-08" db="EMBL/GenBank/DDBJ databases">
        <title>Whole Genome Sequence of Sphingobium hydrophobicum C1: Insights into Adaption to the Electronic-waste Contaminated Sediment.</title>
        <authorList>
            <person name="Song D."/>
            <person name="Chen X."/>
            <person name="Xu M."/>
        </authorList>
    </citation>
    <scope>NUCLEOTIDE SEQUENCE [LARGE SCALE GENOMIC DNA]</scope>
    <source>
        <strain evidence="7 8">C1</strain>
    </source>
</reference>
<dbReference type="AlphaFoldDB" id="A0A249MYG0"/>
<dbReference type="PROSITE" id="PS01125">
    <property type="entry name" value="ROK"/>
    <property type="match status" value="1"/>
</dbReference>
<keyword evidence="4" id="KW-0460">Magnesium</keyword>
<name>A0A249MYG0_SPHXE</name>
<dbReference type="InterPro" id="IPR049874">
    <property type="entry name" value="ROK_cs"/>
</dbReference>
<dbReference type="PANTHER" id="PTHR42742">
    <property type="entry name" value="TRANSCRIPTIONAL REPRESSOR MPRA"/>
    <property type="match status" value="1"/>
</dbReference>
<comment type="catalytic activity">
    <reaction evidence="6">
        <text>D-fructose + ATP = D-fructose 6-phosphate + ADP + H(+)</text>
        <dbReference type="Rhea" id="RHEA:16125"/>
        <dbReference type="ChEBI" id="CHEBI:15378"/>
        <dbReference type="ChEBI" id="CHEBI:30616"/>
        <dbReference type="ChEBI" id="CHEBI:37721"/>
        <dbReference type="ChEBI" id="CHEBI:61527"/>
        <dbReference type="ChEBI" id="CHEBI:456216"/>
        <dbReference type="EC" id="2.7.1.4"/>
    </reaction>
</comment>
<evidence type="ECO:0000256" key="2">
    <source>
        <dbReference type="ARBA" id="ARBA00022723"/>
    </source>
</evidence>